<dbReference type="CDD" id="cd00082">
    <property type="entry name" value="HisKA"/>
    <property type="match status" value="1"/>
</dbReference>
<dbReference type="SUPFAM" id="SSF55874">
    <property type="entry name" value="ATPase domain of HSP90 chaperone/DNA topoisomerase II/histidine kinase"/>
    <property type="match status" value="1"/>
</dbReference>
<dbReference type="PRINTS" id="PR00344">
    <property type="entry name" value="BCTRLSENSOR"/>
</dbReference>
<dbReference type="EMBL" id="CP019698">
    <property type="protein sequence ID" value="AQS58078.1"/>
    <property type="molecule type" value="Genomic_DNA"/>
</dbReference>
<evidence type="ECO:0000313" key="12">
    <source>
        <dbReference type="Proteomes" id="UP000189464"/>
    </source>
</evidence>
<evidence type="ECO:0000256" key="5">
    <source>
        <dbReference type="ARBA" id="ARBA00022741"/>
    </source>
</evidence>
<dbReference type="SMART" id="SM00091">
    <property type="entry name" value="PAS"/>
    <property type="match status" value="3"/>
</dbReference>
<dbReference type="NCBIfam" id="TIGR00229">
    <property type="entry name" value="sensory_box"/>
    <property type="match status" value="2"/>
</dbReference>
<evidence type="ECO:0000256" key="1">
    <source>
        <dbReference type="ARBA" id="ARBA00000085"/>
    </source>
</evidence>
<dbReference type="InterPro" id="IPR036097">
    <property type="entry name" value="HisK_dim/P_sf"/>
</dbReference>
<keyword evidence="7" id="KW-0067">ATP-binding</keyword>
<dbReference type="InterPro" id="IPR004358">
    <property type="entry name" value="Sig_transdc_His_kin-like_C"/>
</dbReference>
<dbReference type="EC" id="2.7.13.3" evidence="2"/>
<dbReference type="Pfam" id="PF02518">
    <property type="entry name" value="HATPase_c"/>
    <property type="match status" value="1"/>
</dbReference>
<keyword evidence="8" id="KW-0902">Two-component regulatory system</keyword>
<evidence type="ECO:0000256" key="2">
    <source>
        <dbReference type="ARBA" id="ARBA00012438"/>
    </source>
</evidence>
<keyword evidence="3" id="KW-0597">Phosphoprotein</keyword>
<dbReference type="InterPro" id="IPR035965">
    <property type="entry name" value="PAS-like_dom_sf"/>
</dbReference>
<dbReference type="AlphaFoldDB" id="A0A1S6ITH6"/>
<comment type="catalytic activity">
    <reaction evidence="1">
        <text>ATP + protein L-histidine = ADP + protein N-phospho-L-histidine.</text>
        <dbReference type="EC" id="2.7.13.3"/>
    </reaction>
</comment>
<feature type="domain" description="PAS" evidence="10">
    <location>
        <begin position="35"/>
        <end position="79"/>
    </location>
</feature>
<sequence>MISKLKDCDTLLSEFWYKVFNVIPHPMAISVYSTGHYIKVNESFLTTFGYSEEEVIGKSFSSLRLWVNEEDREKAIKLLLDAGRLRDYEVLIRTKSEEIKVCSFSAEFIDINGEKYVLSHLTDITERKKMEENLKKEQQRIFSVLDELPGIVALMSEDLAPKYANKAFKALFGEDDGRPCYEVIGKKEPCEVCYTKLLFEKKQPINWEMPVKDIAIYDTYEKLIYDVDGSPLALKVGIDITKRKKAEQELLYSEEKYRTFFENSMDGILLAKEDGTFIAANQALCQMVGMSEEELYQAGKERIFDWSDGTMQELELALQKKGKARGEVKLIHKELSKVPVEVSMQTFSRSNGELYTSVIFRDLSEKIKINQELSRLDRLNIIGQIAAGIGHEVRNPLTTIRGFLQILGKKPKYIEDKEYFDLMIEELDRTNNILSEFLSLGKDSSNSLEVHNLNKIIQDLYPLLQADALNSGKDIIVEQQTIPDMELNRKEIHQLILNLARNGLEAMSAGGTLSIQTFMEGEQVVLAVCDEGVGIAADILDKLGTPFLTTKADGTGLGLATCYNIAARHNASIKVETGPKGTTFFVKFKRNE</sequence>
<dbReference type="PROSITE" id="PS50109">
    <property type="entry name" value="HIS_KIN"/>
    <property type="match status" value="1"/>
</dbReference>
<keyword evidence="6" id="KW-0418">Kinase</keyword>
<keyword evidence="4" id="KW-0808">Transferase</keyword>
<keyword evidence="12" id="KW-1185">Reference proteome</keyword>
<evidence type="ECO:0000259" key="9">
    <source>
        <dbReference type="PROSITE" id="PS50109"/>
    </source>
</evidence>
<evidence type="ECO:0000256" key="3">
    <source>
        <dbReference type="ARBA" id="ARBA00022553"/>
    </source>
</evidence>
<dbReference type="PANTHER" id="PTHR43065:SF46">
    <property type="entry name" value="C4-DICARBOXYLATE TRANSPORT SENSOR PROTEIN DCTB"/>
    <property type="match status" value="1"/>
</dbReference>
<dbReference type="PROSITE" id="PS50112">
    <property type="entry name" value="PAS"/>
    <property type="match status" value="2"/>
</dbReference>
<feature type="domain" description="Histidine kinase" evidence="9">
    <location>
        <begin position="388"/>
        <end position="592"/>
    </location>
</feature>
<dbReference type="Pfam" id="PF00512">
    <property type="entry name" value="HisKA"/>
    <property type="match status" value="1"/>
</dbReference>
<dbReference type="Gene3D" id="3.30.450.20">
    <property type="entry name" value="PAS domain"/>
    <property type="match status" value="3"/>
</dbReference>
<dbReference type="GO" id="GO:0000155">
    <property type="term" value="F:phosphorelay sensor kinase activity"/>
    <property type="evidence" value="ECO:0007669"/>
    <property type="project" value="InterPro"/>
</dbReference>
<dbReference type="OrthoDB" id="505470at2"/>
<dbReference type="RefSeq" id="WP_077713039.1">
    <property type="nucleotide sequence ID" value="NZ_CP019698.1"/>
</dbReference>
<dbReference type="Gene3D" id="1.10.287.130">
    <property type="match status" value="1"/>
</dbReference>
<evidence type="ECO:0000313" key="11">
    <source>
        <dbReference type="EMBL" id="AQS58078.1"/>
    </source>
</evidence>
<evidence type="ECO:0000256" key="4">
    <source>
        <dbReference type="ARBA" id="ARBA00022679"/>
    </source>
</evidence>
<dbReference type="InterPro" id="IPR001610">
    <property type="entry name" value="PAC"/>
</dbReference>
<dbReference type="Pfam" id="PF13426">
    <property type="entry name" value="PAS_9"/>
    <property type="match status" value="2"/>
</dbReference>
<proteinExistence type="predicted"/>
<keyword evidence="5" id="KW-0547">Nucleotide-binding</keyword>
<reference evidence="11 12" key="1">
    <citation type="journal article" date="2016" name="Int. J. Syst. Evol. Microbiol.">
        <title>Desulfotomaculum ferrireducens sp. nov., a moderately thermophilic sulfate-reducing and dissimilatory Fe(III)-reducing bacterium isolated from compost.</title>
        <authorList>
            <person name="Yang G."/>
            <person name="Guo J."/>
            <person name="Zhuang L."/>
            <person name="Yuan Y."/>
            <person name="Zhou S."/>
        </authorList>
    </citation>
    <scope>NUCLEOTIDE SEQUENCE [LARGE SCALE GENOMIC DNA]</scope>
    <source>
        <strain evidence="11 12">GSS09</strain>
    </source>
</reference>
<dbReference type="SMART" id="SM00388">
    <property type="entry name" value="HisKA"/>
    <property type="match status" value="1"/>
</dbReference>
<dbReference type="CDD" id="cd00130">
    <property type="entry name" value="PAS"/>
    <property type="match status" value="2"/>
</dbReference>
<dbReference type="InterPro" id="IPR000014">
    <property type="entry name" value="PAS"/>
</dbReference>
<dbReference type="KEGG" id="dfg:B0537_02590"/>
<dbReference type="PANTHER" id="PTHR43065">
    <property type="entry name" value="SENSOR HISTIDINE KINASE"/>
    <property type="match status" value="1"/>
</dbReference>
<evidence type="ECO:0000256" key="6">
    <source>
        <dbReference type="ARBA" id="ARBA00022777"/>
    </source>
</evidence>
<dbReference type="InterPro" id="IPR003594">
    <property type="entry name" value="HATPase_dom"/>
</dbReference>
<dbReference type="InterPro" id="IPR036890">
    <property type="entry name" value="HATPase_C_sf"/>
</dbReference>
<dbReference type="STRING" id="1833852.B0537_02590"/>
<dbReference type="Gene3D" id="3.30.565.10">
    <property type="entry name" value="Histidine kinase-like ATPase, C-terminal domain"/>
    <property type="match status" value="1"/>
</dbReference>
<dbReference type="Proteomes" id="UP000189464">
    <property type="component" value="Chromosome"/>
</dbReference>
<dbReference type="SMART" id="SM00086">
    <property type="entry name" value="PAC"/>
    <property type="match status" value="2"/>
</dbReference>
<evidence type="ECO:0000259" key="10">
    <source>
        <dbReference type="PROSITE" id="PS50112"/>
    </source>
</evidence>
<dbReference type="GO" id="GO:0005524">
    <property type="term" value="F:ATP binding"/>
    <property type="evidence" value="ECO:0007669"/>
    <property type="project" value="UniProtKB-KW"/>
</dbReference>
<accession>A0A1S6ITH6</accession>
<dbReference type="InterPro" id="IPR005467">
    <property type="entry name" value="His_kinase_dom"/>
</dbReference>
<feature type="domain" description="PAS" evidence="10">
    <location>
        <begin position="253"/>
        <end position="295"/>
    </location>
</feature>
<organism evidence="11 12">
    <name type="scientific">Desulforamulus ferrireducens</name>
    <dbReference type="NCBI Taxonomy" id="1833852"/>
    <lineage>
        <taxon>Bacteria</taxon>
        <taxon>Bacillati</taxon>
        <taxon>Bacillota</taxon>
        <taxon>Clostridia</taxon>
        <taxon>Eubacteriales</taxon>
        <taxon>Peptococcaceae</taxon>
        <taxon>Desulforamulus</taxon>
    </lineage>
</organism>
<name>A0A1S6ITH6_9FIRM</name>
<dbReference type="InterPro" id="IPR003661">
    <property type="entry name" value="HisK_dim/P_dom"/>
</dbReference>
<dbReference type="SUPFAM" id="SSF55785">
    <property type="entry name" value="PYP-like sensor domain (PAS domain)"/>
    <property type="match status" value="3"/>
</dbReference>
<evidence type="ECO:0000256" key="8">
    <source>
        <dbReference type="ARBA" id="ARBA00023012"/>
    </source>
</evidence>
<evidence type="ECO:0000256" key="7">
    <source>
        <dbReference type="ARBA" id="ARBA00022840"/>
    </source>
</evidence>
<dbReference type="SMART" id="SM00387">
    <property type="entry name" value="HATPase_c"/>
    <property type="match status" value="1"/>
</dbReference>
<gene>
    <name evidence="11" type="ORF">B0537_02590</name>
</gene>
<protein>
    <recommendedName>
        <fullName evidence="2">histidine kinase</fullName>
        <ecNumber evidence="2">2.7.13.3</ecNumber>
    </recommendedName>
</protein>
<dbReference type="SUPFAM" id="SSF47384">
    <property type="entry name" value="Homodimeric domain of signal transducing histidine kinase"/>
    <property type="match status" value="1"/>
</dbReference>